<feature type="domain" description="EamA" evidence="7">
    <location>
        <begin position="167"/>
        <end position="297"/>
    </location>
</feature>
<feature type="transmembrane region" description="Helical" evidence="6">
    <location>
        <begin position="26"/>
        <end position="46"/>
    </location>
</feature>
<dbReference type="Pfam" id="PF00892">
    <property type="entry name" value="EamA"/>
    <property type="match status" value="2"/>
</dbReference>
<dbReference type="Proteomes" id="UP000609531">
    <property type="component" value="Unassembled WGS sequence"/>
</dbReference>
<feature type="transmembrane region" description="Helical" evidence="6">
    <location>
        <begin position="136"/>
        <end position="159"/>
    </location>
</feature>
<evidence type="ECO:0000313" key="9">
    <source>
        <dbReference type="Proteomes" id="UP000609531"/>
    </source>
</evidence>
<organism evidence="8 9">
    <name type="scientific">Acuticoccus mangrovi</name>
    <dbReference type="NCBI Taxonomy" id="2796142"/>
    <lineage>
        <taxon>Bacteria</taxon>
        <taxon>Pseudomonadati</taxon>
        <taxon>Pseudomonadota</taxon>
        <taxon>Alphaproteobacteria</taxon>
        <taxon>Hyphomicrobiales</taxon>
        <taxon>Amorphaceae</taxon>
        <taxon>Acuticoccus</taxon>
    </lineage>
</organism>
<sequence>MVAIPQSAGATATSTGGLAERLGPNVVGALWMFASAIVLTLQAAVVKHLGQELPIAVILFLRVLMISLMVGPMLIWRGGLRALATRRPLGHLMRAVFGLGMMAGSFYAVTVLPLADATALSFTRPLWSMLTSYLAFGEVVGWIGGIATFSGFGGVLVIAQPQSGIHPGMIIAVLAAASSSLALVCIKRLTTTEPVQRILLYFALTGTIVLALPAYLTWQTPTLIQLGWLIAIAITGSAGQLMSSLAVKHGDMTVVTPIDFVRVPAAAFIGFLLFAELPDVWTFLGSLIIFGSTVAILRLRRRPPVAPIEDPGHSPPTPTKS</sequence>
<dbReference type="EMBL" id="JAEKJA010000001">
    <property type="protein sequence ID" value="MBJ3774570.1"/>
    <property type="molecule type" value="Genomic_DNA"/>
</dbReference>
<dbReference type="RefSeq" id="WP_198880440.1">
    <property type="nucleotide sequence ID" value="NZ_JAEKJA010000001.1"/>
</dbReference>
<evidence type="ECO:0000256" key="3">
    <source>
        <dbReference type="ARBA" id="ARBA00022692"/>
    </source>
</evidence>
<feature type="transmembrane region" description="Helical" evidence="6">
    <location>
        <begin position="198"/>
        <end position="216"/>
    </location>
</feature>
<feature type="domain" description="EamA" evidence="7">
    <location>
        <begin position="28"/>
        <end position="158"/>
    </location>
</feature>
<evidence type="ECO:0000259" key="7">
    <source>
        <dbReference type="Pfam" id="PF00892"/>
    </source>
</evidence>
<feature type="transmembrane region" description="Helical" evidence="6">
    <location>
        <begin position="95"/>
        <end position="115"/>
    </location>
</feature>
<dbReference type="GO" id="GO:0016020">
    <property type="term" value="C:membrane"/>
    <property type="evidence" value="ECO:0007669"/>
    <property type="project" value="UniProtKB-SubCell"/>
</dbReference>
<comment type="similarity">
    <text evidence="2">Belongs to the drug/metabolite transporter (DMT) superfamily. 10 TMS drug/metabolite exporter (DME) (TC 2.A.7.3) family.</text>
</comment>
<keyword evidence="4 6" id="KW-1133">Transmembrane helix</keyword>
<evidence type="ECO:0000256" key="6">
    <source>
        <dbReference type="SAM" id="Phobius"/>
    </source>
</evidence>
<dbReference type="InterPro" id="IPR037185">
    <property type="entry name" value="EmrE-like"/>
</dbReference>
<name>A0A934IME3_9HYPH</name>
<gene>
    <name evidence="8" type="ORF">JCR33_02660</name>
</gene>
<evidence type="ECO:0000256" key="4">
    <source>
        <dbReference type="ARBA" id="ARBA00022989"/>
    </source>
</evidence>
<evidence type="ECO:0000313" key="8">
    <source>
        <dbReference type="EMBL" id="MBJ3774570.1"/>
    </source>
</evidence>
<protein>
    <submittedName>
        <fullName evidence="8">DMT family transporter</fullName>
    </submittedName>
</protein>
<reference evidence="8" key="1">
    <citation type="submission" date="2020-12" db="EMBL/GenBank/DDBJ databases">
        <title>Bacterial taxonomy.</title>
        <authorList>
            <person name="Pan X."/>
        </authorList>
    </citation>
    <scope>NUCLEOTIDE SEQUENCE</scope>
    <source>
        <strain evidence="8">B2012</strain>
    </source>
</reference>
<feature type="transmembrane region" description="Helical" evidence="6">
    <location>
        <begin position="254"/>
        <end position="274"/>
    </location>
</feature>
<dbReference type="InterPro" id="IPR000620">
    <property type="entry name" value="EamA_dom"/>
</dbReference>
<feature type="transmembrane region" description="Helical" evidence="6">
    <location>
        <begin position="222"/>
        <end position="242"/>
    </location>
</feature>
<keyword evidence="9" id="KW-1185">Reference proteome</keyword>
<feature type="transmembrane region" description="Helical" evidence="6">
    <location>
        <begin position="165"/>
        <end position="186"/>
    </location>
</feature>
<feature type="transmembrane region" description="Helical" evidence="6">
    <location>
        <begin position="53"/>
        <end position="75"/>
    </location>
</feature>
<comment type="subcellular location">
    <subcellularLocation>
        <location evidence="1">Membrane</location>
        <topology evidence="1">Multi-pass membrane protein</topology>
    </subcellularLocation>
</comment>
<evidence type="ECO:0000256" key="5">
    <source>
        <dbReference type="ARBA" id="ARBA00023136"/>
    </source>
</evidence>
<dbReference type="SUPFAM" id="SSF103481">
    <property type="entry name" value="Multidrug resistance efflux transporter EmrE"/>
    <property type="match status" value="2"/>
</dbReference>
<comment type="caution">
    <text evidence="8">The sequence shown here is derived from an EMBL/GenBank/DDBJ whole genome shotgun (WGS) entry which is preliminary data.</text>
</comment>
<keyword evidence="5 6" id="KW-0472">Membrane</keyword>
<proteinExistence type="inferred from homology"/>
<dbReference type="PANTHER" id="PTHR22911:SF6">
    <property type="entry name" value="SOLUTE CARRIER FAMILY 35 MEMBER G1"/>
    <property type="match status" value="1"/>
</dbReference>
<dbReference type="AlphaFoldDB" id="A0A934IME3"/>
<evidence type="ECO:0000256" key="2">
    <source>
        <dbReference type="ARBA" id="ARBA00009853"/>
    </source>
</evidence>
<evidence type="ECO:0000256" key="1">
    <source>
        <dbReference type="ARBA" id="ARBA00004141"/>
    </source>
</evidence>
<dbReference type="PANTHER" id="PTHR22911">
    <property type="entry name" value="ACYL-MALONYL CONDENSING ENZYME-RELATED"/>
    <property type="match status" value="1"/>
</dbReference>
<accession>A0A934IME3</accession>
<keyword evidence="3 6" id="KW-0812">Transmembrane</keyword>
<feature type="transmembrane region" description="Helical" evidence="6">
    <location>
        <begin position="280"/>
        <end position="299"/>
    </location>
</feature>